<dbReference type="GO" id="GO:0065002">
    <property type="term" value="P:intracellular protein transmembrane transport"/>
    <property type="evidence" value="ECO:0007669"/>
    <property type="project" value="UniProtKB-UniRule"/>
</dbReference>
<dbReference type="GO" id="GO:0005886">
    <property type="term" value="C:plasma membrane"/>
    <property type="evidence" value="ECO:0007669"/>
    <property type="project" value="UniProtKB-SubCell"/>
</dbReference>
<accession>A0A7V4WUG0</accession>
<dbReference type="NCBIfam" id="TIGR00916">
    <property type="entry name" value="2A0604s01"/>
    <property type="match status" value="1"/>
</dbReference>
<keyword evidence="2 13" id="KW-0813">Transport</keyword>
<feature type="domain" description="Protein export membrane protein SecD/SecF C-terminal" evidence="14">
    <location>
        <begin position="117"/>
        <end position="294"/>
    </location>
</feature>
<dbReference type="FunFam" id="1.20.1640.10:FF:000024">
    <property type="entry name" value="Multifunctional fusion protein"/>
    <property type="match status" value="1"/>
</dbReference>
<protein>
    <recommendedName>
        <fullName evidence="13">Protein-export membrane protein SecF</fullName>
    </recommendedName>
</protein>
<evidence type="ECO:0000256" key="9">
    <source>
        <dbReference type="ARBA" id="ARBA00059018"/>
    </source>
</evidence>
<keyword evidence="4 13" id="KW-0812">Transmembrane</keyword>
<evidence type="ECO:0000256" key="7">
    <source>
        <dbReference type="ARBA" id="ARBA00023010"/>
    </source>
</evidence>
<dbReference type="InterPro" id="IPR005665">
    <property type="entry name" value="SecF_bac"/>
</dbReference>
<dbReference type="PANTHER" id="PTHR30081">
    <property type="entry name" value="PROTEIN-EXPORT MEMBRANE PROTEIN SEC"/>
    <property type="match status" value="1"/>
</dbReference>
<dbReference type="InterPro" id="IPR048634">
    <property type="entry name" value="SecD_SecF_C"/>
</dbReference>
<dbReference type="InterPro" id="IPR055344">
    <property type="entry name" value="SecD_SecF_C_bact"/>
</dbReference>
<evidence type="ECO:0000256" key="11">
    <source>
        <dbReference type="ARBA" id="ARBA00061053"/>
    </source>
</evidence>
<evidence type="ECO:0000256" key="2">
    <source>
        <dbReference type="ARBA" id="ARBA00022448"/>
    </source>
</evidence>
<dbReference type="GO" id="GO:0043952">
    <property type="term" value="P:protein transport by the Sec complex"/>
    <property type="evidence" value="ECO:0007669"/>
    <property type="project" value="UniProtKB-UniRule"/>
</dbReference>
<evidence type="ECO:0000256" key="13">
    <source>
        <dbReference type="HAMAP-Rule" id="MF_01464"/>
    </source>
</evidence>
<keyword evidence="3 13" id="KW-1003">Cell membrane</keyword>
<dbReference type="AlphaFoldDB" id="A0A7V4WUG0"/>
<dbReference type="HAMAP" id="MF_01464_B">
    <property type="entry name" value="SecF_B"/>
    <property type="match status" value="1"/>
</dbReference>
<dbReference type="GO" id="GO:0015450">
    <property type="term" value="F:protein-transporting ATPase activity"/>
    <property type="evidence" value="ECO:0007669"/>
    <property type="project" value="InterPro"/>
</dbReference>
<comment type="similarity">
    <text evidence="11">In the N-terminal section; belongs to the SecD/SecF family. SecD subfamily.</text>
</comment>
<dbReference type="Gene3D" id="3.30.70.2040">
    <property type="match status" value="1"/>
</dbReference>
<proteinExistence type="inferred from homology"/>
<evidence type="ECO:0000256" key="5">
    <source>
        <dbReference type="ARBA" id="ARBA00022927"/>
    </source>
</evidence>
<dbReference type="InterPro" id="IPR022813">
    <property type="entry name" value="SecD/SecF_arch_bac"/>
</dbReference>
<dbReference type="Pfam" id="PF02355">
    <property type="entry name" value="SecD_SecF_C"/>
    <property type="match status" value="1"/>
</dbReference>
<evidence type="ECO:0000256" key="1">
    <source>
        <dbReference type="ARBA" id="ARBA00004651"/>
    </source>
</evidence>
<dbReference type="SUPFAM" id="SSF82866">
    <property type="entry name" value="Multidrug efflux transporter AcrB transmembrane domain"/>
    <property type="match status" value="1"/>
</dbReference>
<evidence type="ECO:0000256" key="3">
    <source>
        <dbReference type="ARBA" id="ARBA00022475"/>
    </source>
</evidence>
<sequence>MQLFVDTKFQFVKSRKMGYMLSGLLILASIVSLIIHGGPKYNIDFTGGTLLHLKFDKPVKIEDVRKALSAKGFGKAEIKHFGNPNEVSIRAGVERTAEELSIVMEESIRNSLPDNPFVVQRVEKVGPKIGHELIIQALWAIFWSMILILIYVMWRFELKFSIGAIVALMHDVTITIGIFSLLDIEISSPIIAAVLTIVGYSLNDTIVVYDRIRENLKGFKKVVPDLPGLVNKSINETLSRTIVTSGTTLIVVLVLYFFGGEVLRTFALALIIGIIVGTYSSIFIASPIVVDWKTKKA</sequence>
<name>A0A7V4WUG0_CALAY</name>
<feature type="transmembrane region" description="Helical" evidence="13">
    <location>
        <begin position="17"/>
        <end position="35"/>
    </location>
</feature>
<feature type="transmembrane region" description="Helical" evidence="13">
    <location>
        <begin position="160"/>
        <end position="182"/>
    </location>
</feature>
<dbReference type="Proteomes" id="UP000885779">
    <property type="component" value="Unassembled WGS sequence"/>
</dbReference>
<evidence type="ECO:0000256" key="10">
    <source>
        <dbReference type="ARBA" id="ARBA00060856"/>
    </source>
</evidence>
<feature type="transmembrane region" description="Helical" evidence="13">
    <location>
        <begin position="133"/>
        <end position="153"/>
    </location>
</feature>
<evidence type="ECO:0000313" key="15">
    <source>
        <dbReference type="EMBL" id="HGY55294.1"/>
    </source>
</evidence>
<dbReference type="NCBIfam" id="TIGR00966">
    <property type="entry name" value="transloc_SecF"/>
    <property type="match status" value="1"/>
</dbReference>
<evidence type="ECO:0000256" key="6">
    <source>
        <dbReference type="ARBA" id="ARBA00022989"/>
    </source>
</evidence>
<keyword evidence="8 13" id="KW-0472">Membrane</keyword>
<keyword evidence="6 13" id="KW-1133">Transmembrane helix</keyword>
<dbReference type="PRINTS" id="PR01755">
    <property type="entry name" value="SECFTRNLCASE"/>
</dbReference>
<comment type="similarity">
    <text evidence="10">In the C-terminal section; belongs to the SecD/SecF family. SecF subfamily.</text>
</comment>
<evidence type="ECO:0000256" key="12">
    <source>
        <dbReference type="ARBA" id="ARBA00065973"/>
    </source>
</evidence>
<organism evidence="15">
    <name type="scientific">Caldithrix abyssi</name>
    <dbReference type="NCBI Taxonomy" id="187145"/>
    <lineage>
        <taxon>Bacteria</taxon>
        <taxon>Pseudomonadati</taxon>
        <taxon>Calditrichota</taxon>
        <taxon>Calditrichia</taxon>
        <taxon>Calditrichales</taxon>
        <taxon>Calditrichaceae</taxon>
        <taxon>Caldithrix</taxon>
    </lineage>
</organism>
<comment type="function">
    <text evidence="9 13">Part of the Sec protein translocase complex. Interacts with the SecYEG preprotein conducting channel. SecDF uses the proton motive force (PMF) to complete protein translocation after the ATP-dependent function of SecA.</text>
</comment>
<dbReference type="GO" id="GO:0006605">
    <property type="term" value="P:protein targeting"/>
    <property type="evidence" value="ECO:0007669"/>
    <property type="project" value="UniProtKB-UniRule"/>
</dbReference>
<comment type="subunit">
    <text evidence="12">Part of the essential Sec protein translocation apparatus which comprises SecA, SecYEG and auxiliary proteins SecDF-YajC and YidC.</text>
</comment>
<dbReference type="InterPro" id="IPR022645">
    <property type="entry name" value="SecD/SecF_bac"/>
</dbReference>
<dbReference type="PANTHER" id="PTHR30081:SF8">
    <property type="entry name" value="PROTEIN TRANSLOCASE SUBUNIT SECF"/>
    <property type="match status" value="1"/>
</dbReference>
<comment type="caution">
    <text evidence="15">The sequence shown here is derived from an EMBL/GenBank/DDBJ whole genome shotgun (WGS) entry which is preliminary data.</text>
</comment>
<evidence type="ECO:0000259" key="14">
    <source>
        <dbReference type="Pfam" id="PF02355"/>
    </source>
</evidence>
<dbReference type="Gene3D" id="1.20.1640.10">
    <property type="entry name" value="Multidrug efflux transporter AcrB transmembrane domain"/>
    <property type="match status" value="1"/>
</dbReference>
<comment type="similarity">
    <text evidence="13">Belongs to the SecD/SecF family. SecF subfamily.</text>
</comment>
<comment type="subunit">
    <text evidence="13">Forms a complex with SecD. Part of the essential Sec protein translocation apparatus which comprises SecA, SecYEG and auxiliary proteins SecDF. Other proteins may also be involved.</text>
</comment>
<keyword evidence="5 13" id="KW-0653">Protein transport</keyword>
<evidence type="ECO:0000256" key="4">
    <source>
        <dbReference type="ARBA" id="ARBA00022692"/>
    </source>
</evidence>
<reference evidence="15" key="1">
    <citation type="journal article" date="2020" name="mSystems">
        <title>Genome- and Community-Level Interaction Insights into Carbon Utilization and Element Cycling Functions of Hydrothermarchaeota in Hydrothermal Sediment.</title>
        <authorList>
            <person name="Zhou Z."/>
            <person name="Liu Y."/>
            <person name="Xu W."/>
            <person name="Pan J."/>
            <person name="Luo Z.H."/>
            <person name="Li M."/>
        </authorList>
    </citation>
    <scope>NUCLEOTIDE SEQUENCE [LARGE SCALE GENOMIC DNA]</scope>
    <source>
        <strain evidence="15">HyVt-577</strain>
    </source>
</reference>
<feature type="transmembrane region" description="Helical" evidence="13">
    <location>
        <begin position="188"/>
        <end position="209"/>
    </location>
</feature>
<gene>
    <name evidence="13 15" type="primary">secF</name>
    <name evidence="15" type="ORF">ENK44_06325</name>
</gene>
<keyword evidence="7 13" id="KW-0811">Translocation</keyword>
<comment type="subcellular location">
    <subcellularLocation>
        <location evidence="1 13">Cell membrane</location>
        <topology evidence="1 13">Multi-pass membrane protein</topology>
    </subcellularLocation>
</comment>
<feature type="transmembrane region" description="Helical" evidence="13">
    <location>
        <begin position="241"/>
        <end position="259"/>
    </location>
</feature>
<dbReference type="EMBL" id="DRQG01000060">
    <property type="protein sequence ID" value="HGY55294.1"/>
    <property type="molecule type" value="Genomic_DNA"/>
</dbReference>
<evidence type="ECO:0000256" key="8">
    <source>
        <dbReference type="ARBA" id="ARBA00023136"/>
    </source>
</evidence>
<feature type="transmembrane region" description="Helical" evidence="13">
    <location>
        <begin position="265"/>
        <end position="290"/>
    </location>
</feature>